<dbReference type="OrthoDB" id="795001at2"/>
<dbReference type="RefSeq" id="WP_147032111.1">
    <property type="nucleotide sequence ID" value="NZ_CP042436.1"/>
</dbReference>
<name>A0A5B8UYS6_9SPHI</name>
<dbReference type="Proteomes" id="UP000321479">
    <property type="component" value="Chromosome"/>
</dbReference>
<reference evidence="2 3" key="1">
    <citation type="journal article" date="2017" name="Curr. Microbiol.">
        <title>Mucilaginibacter ginsenosidivorans sp. nov., Isolated from Soil of Ginseng Field.</title>
        <authorList>
            <person name="Kim M.M."/>
            <person name="Siddiqi M.Z."/>
            <person name="Im W.T."/>
        </authorList>
    </citation>
    <scope>NUCLEOTIDE SEQUENCE [LARGE SCALE GENOMIC DNA]</scope>
    <source>
        <strain evidence="2 3">Gsoil 3017</strain>
    </source>
</reference>
<sequence>MIVEIVTKDFNLTLYGFSGTAVNKNYGDTGFKLMNKMWETIRTKNLKHKGMNVWVYGPNEEVFAGVEFDPAMQENTGLEVKQISLSKYAYYKHIGPYSGLAYAYAKMRAYLAENNLKAVSPGLEIYGHWSQDESKLETEILMCLG</sequence>
<feature type="domain" description="AraC effector-binding" evidence="1">
    <location>
        <begin position="1"/>
        <end position="145"/>
    </location>
</feature>
<dbReference type="InterPro" id="IPR010499">
    <property type="entry name" value="AraC_E-bd"/>
</dbReference>
<evidence type="ECO:0000259" key="1">
    <source>
        <dbReference type="SMART" id="SM00871"/>
    </source>
</evidence>
<dbReference type="SMART" id="SM00871">
    <property type="entry name" value="AraC_E_bind"/>
    <property type="match status" value="1"/>
</dbReference>
<dbReference type="SUPFAM" id="SSF55136">
    <property type="entry name" value="Probable bacterial effector-binding domain"/>
    <property type="match status" value="1"/>
</dbReference>
<dbReference type="AlphaFoldDB" id="A0A5B8UYS6"/>
<dbReference type="EMBL" id="CP042436">
    <property type="protein sequence ID" value="QEC63536.1"/>
    <property type="molecule type" value="Genomic_DNA"/>
</dbReference>
<evidence type="ECO:0000313" key="2">
    <source>
        <dbReference type="EMBL" id="QEC63536.1"/>
    </source>
</evidence>
<protein>
    <submittedName>
        <fullName evidence="2">GyrI-like domain-containing protein</fullName>
    </submittedName>
</protein>
<dbReference type="KEGG" id="mgin:FRZ54_13425"/>
<keyword evidence="3" id="KW-1185">Reference proteome</keyword>
<dbReference type="InterPro" id="IPR011256">
    <property type="entry name" value="Reg_factor_effector_dom_sf"/>
</dbReference>
<dbReference type="Gene3D" id="3.20.80.10">
    <property type="entry name" value="Regulatory factor, effector binding domain"/>
    <property type="match status" value="1"/>
</dbReference>
<organism evidence="2 3">
    <name type="scientific">Mucilaginibacter ginsenosidivorans</name>
    <dbReference type="NCBI Taxonomy" id="398053"/>
    <lineage>
        <taxon>Bacteria</taxon>
        <taxon>Pseudomonadati</taxon>
        <taxon>Bacteroidota</taxon>
        <taxon>Sphingobacteriia</taxon>
        <taxon>Sphingobacteriales</taxon>
        <taxon>Sphingobacteriaceae</taxon>
        <taxon>Mucilaginibacter</taxon>
    </lineage>
</organism>
<evidence type="ECO:0000313" key="3">
    <source>
        <dbReference type="Proteomes" id="UP000321479"/>
    </source>
</evidence>
<accession>A0A5B8UYS6</accession>
<dbReference type="Pfam" id="PF06445">
    <property type="entry name" value="GyrI-like"/>
    <property type="match status" value="1"/>
</dbReference>
<gene>
    <name evidence="2" type="ORF">FRZ54_13425</name>
</gene>
<dbReference type="InterPro" id="IPR029442">
    <property type="entry name" value="GyrI-like"/>
</dbReference>
<proteinExistence type="predicted"/>